<gene>
    <name evidence="1" type="ORF">EVA_09062</name>
</gene>
<organism evidence="1">
    <name type="scientific">gut metagenome</name>
    <dbReference type="NCBI Taxonomy" id="749906"/>
    <lineage>
        <taxon>unclassified sequences</taxon>
        <taxon>metagenomes</taxon>
        <taxon>organismal metagenomes</taxon>
    </lineage>
</organism>
<dbReference type="AlphaFoldDB" id="J9G6G6"/>
<name>J9G6G6_9ZZZZ</name>
<comment type="caution">
    <text evidence="1">The sequence shown here is derived from an EMBL/GenBank/DDBJ whole genome shotgun (WGS) entry which is preliminary data.</text>
</comment>
<proteinExistence type="predicted"/>
<dbReference type="EMBL" id="AMCI01002397">
    <property type="protein sequence ID" value="EJX02832.1"/>
    <property type="molecule type" value="Genomic_DNA"/>
</dbReference>
<protein>
    <submittedName>
        <fullName evidence="1">Uncharacterized protein</fullName>
    </submittedName>
</protein>
<evidence type="ECO:0000313" key="1">
    <source>
        <dbReference type="EMBL" id="EJX02832.1"/>
    </source>
</evidence>
<sequence length="117" mass="12758">MTFSLSSKPTSFAPIFSTANRVSTVVTRVRSARSKFVRAFSRVPTVLPSLPAAKPRLSFARRSVPSRTNRLLTVFAKKRTTASCFTTTCRRLQPVKRVVSAARSAVKSVTVVSPSAL</sequence>
<reference evidence="1" key="1">
    <citation type="journal article" date="2012" name="PLoS ONE">
        <title>Gene sets for utilization of primary and secondary nutrition supplies in the distal gut of endangered iberian lynx.</title>
        <authorList>
            <person name="Alcaide M."/>
            <person name="Messina E."/>
            <person name="Richter M."/>
            <person name="Bargiela R."/>
            <person name="Peplies J."/>
            <person name="Huws S.A."/>
            <person name="Newbold C.J."/>
            <person name="Golyshin P.N."/>
            <person name="Simon M.A."/>
            <person name="Lopez G."/>
            <person name="Yakimov M.M."/>
            <person name="Ferrer M."/>
        </authorList>
    </citation>
    <scope>NUCLEOTIDE SEQUENCE</scope>
</reference>
<accession>J9G6G6</accession>